<evidence type="ECO:0000313" key="3">
    <source>
        <dbReference type="Proteomes" id="UP000799753"/>
    </source>
</evidence>
<dbReference type="InterPro" id="IPR027417">
    <property type="entry name" value="P-loop_NTPase"/>
</dbReference>
<dbReference type="PANTHER" id="PTHR46411:SF2">
    <property type="entry name" value="AAA+ ATPASE DOMAIN-CONTAINING PROTEIN"/>
    <property type="match status" value="1"/>
</dbReference>
<dbReference type="Pfam" id="PF00004">
    <property type="entry name" value="AAA"/>
    <property type="match status" value="1"/>
</dbReference>
<dbReference type="GO" id="GO:0005524">
    <property type="term" value="F:ATP binding"/>
    <property type="evidence" value="ECO:0007669"/>
    <property type="project" value="InterPro"/>
</dbReference>
<keyword evidence="3" id="KW-1185">Reference proteome</keyword>
<dbReference type="EMBL" id="MU006797">
    <property type="protein sequence ID" value="KAF2636666.1"/>
    <property type="molecule type" value="Genomic_DNA"/>
</dbReference>
<dbReference type="Gene3D" id="3.40.50.300">
    <property type="entry name" value="P-loop containing nucleotide triphosphate hydrolases"/>
    <property type="match status" value="1"/>
</dbReference>
<gene>
    <name evidence="2" type="ORF">P280DRAFT_408864</name>
</gene>
<dbReference type="AlphaFoldDB" id="A0A6A6RN16"/>
<name>A0A6A6RN16_9PLEO</name>
<feature type="domain" description="ATPase AAA-type core" evidence="1">
    <location>
        <begin position="6"/>
        <end position="58"/>
    </location>
</feature>
<evidence type="ECO:0000313" key="2">
    <source>
        <dbReference type="EMBL" id="KAF2636666.1"/>
    </source>
</evidence>
<dbReference type="GO" id="GO:0016887">
    <property type="term" value="F:ATP hydrolysis activity"/>
    <property type="evidence" value="ECO:0007669"/>
    <property type="project" value="InterPro"/>
</dbReference>
<dbReference type="InterPro" id="IPR003959">
    <property type="entry name" value="ATPase_AAA_core"/>
</dbReference>
<sequence>GKGLILLLHGAPGVGKTSTAETKERIASLYSRPLFPITCGDLRMTHVEVERNLEFNFQLAGCWGLRYLKDKGYILTLLFFLRALEYYRGILFLTTNWAGAMDEAFRLRIHVSLLY</sequence>
<accession>A0A6A6RN16</accession>
<dbReference type="OrthoDB" id="10042665at2759"/>
<proteinExistence type="predicted"/>
<dbReference type="Proteomes" id="UP000799753">
    <property type="component" value="Unassembled WGS sequence"/>
</dbReference>
<organism evidence="2 3">
    <name type="scientific">Massarina eburnea CBS 473.64</name>
    <dbReference type="NCBI Taxonomy" id="1395130"/>
    <lineage>
        <taxon>Eukaryota</taxon>
        <taxon>Fungi</taxon>
        <taxon>Dikarya</taxon>
        <taxon>Ascomycota</taxon>
        <taxon>Pezizomycotina</taxon>
        <taxon>Dothideomycetes</taxon>
        <taxon>Pleosporomycetidae</taxon>
        <taxon>Pleosporales</taxon>
        <taxon>Massarineae</taxon>
        <taxon>Massarinaceae</taxon>
        <taxon>Massarina</taxon>
    </lineage>
</organism>
<dbReference type="SUPFAM" id="SSF52540">
    <property type="entry name" value="P-loop containing nucleoside triphosphate hydrolases"/>
    <property type="match status" value="1"/>
</dbReference>
<evidence type="ECO:0000259" key="1">
    <source>
        <dbReference type="Pfam" id="PF00004"/>
    </source>
</evidence>
<protein>
    <recommendedName>
        <fullName evidence="1">ATPase AAA-type core domain-containing protein</fullName>
    </recommendedName>
</protein>
<reference evidence="2" key="1">
    <citation type="journal article" date="2020" name="Stud. Mycol.">
        <title>101 Dothideomycetes genomes: a test case for predicting lifestyles and emergence of pathogens.</title>
        <authorList>
            <person name="Haridas S."/>
            <person name="Albert R."/>
            <person name="Binder M."/>
            <person name="Bloem J."/>
            <person name="Labutti K."/>
            <person name="Salamov A."/>
            <person name="Andreopoulos B."/>
            <person name="Baker S."/>
            <person name="Barry K."/>
            <person name="Bills G."/>
            <person name="Bluhm B."/>
            <person name="Cannon C."/>
            <person name="Castanera R."/>
            <person name="Culley D."/>
            <person name="Daum C."/>
            <person name="Ezra D."/>
            <person name="Gonzalez J."/>
            <person name="Henrissat B."/>
            <person name="Kuo A."/>
            <person name="Liang C."/>
            <person name="Lipzen A."/>
            <person name="Lutzoni F."/>
            <person name="Magnuson J."/>
            <person name="Mondo S."/>
            <person name="Nolan M."/>
            <person name="Ohm R."/>
            <person name="Pangilinan J."/>
            <person name="Park H.-J."/>
            <person name="Ramirez L."/>
            <person name="Alfaro M."/>
            <person name="Sun H."/>
            <person name="Tritt A."/>
            <person name="Yoshinaga Y."/>
            <person name="Zwiers L.-H."/>
            <person name="Turgeon B."/>
            <person name="Goodwin S."/>
            <person name="Spatafora J."/>
            <person name="Crous P."/>
            <person name="Grigoriev I."/>
        </authorList>
    </citation>
    <scope>NUCLEOTIDE SEQUENCE</scope>
    <source>
        <strain evidence="2">CBS 473.64</strain>
    </source>
</reference>
<feature type="non-terminal residue" evidence="2">
    <location>
        <position position="1"/>
    </location>
</feature>
<dbReference type="PANTHER" id="PTHR46411">
    <property type="entry name" value="FAMILY ATPASE, PUTATIVE-RELATED"/>
    <property type="match status" value="1"/>
</dbReference>